<name>A0A9P4WG51_9PLEO</name>
<feature type="region of interest" description="Disordered" evidence="1">
    <location>
        <begin position="94"/>
        <end position="178"/>
    </location>
</feature>
<dbReference type="AlphaFoldDB" id="A0A9P4WG51"/>
<dbReference type="Proteomes" id="UP000758155">
    <property type="component" value="Unassembled WGS sequence"/>
</dbReference>
<evidence type="ECO:0000256" key="1">
    <source>
        <dbReference type="SAM" id="MobiDB-lite"/>
    </source>
</evidence>
<feature type="compositionally biased region" description="Polar residues" evidence="1">
    <location>
        <begin position="235"/>
        <end position="250"/>
    </location>
</feature>
<feature type="compositionally biased region" description="Acidic residues" evidence="1">
    <location>
        <begin position="279"/>
        <end position="289"/>
    </location>
</feature>
<organism evidence="2 3">
    <name type="scientific">Didymella heteroderae</name>
    <dbReference type="NCBI Taxonomy" id="1769908"/>
    <lineage>
        <taxon>Eukaryota</taxon>
        <taxon>Fungi</taxon>
        <taxon>Dikarya</taxon>
        <taxon>Ascomycota</taxon>
        <taxon>Pezizomycotina</taxon>
        <taxon>Dothideomycetes</taxon>
        <taxon>Pleosporomycetidae</taxon>
        <taxon>Pleosporales</taxon>
        <taxon>Pleosporineae</taxon>
        <taxon>Didymellaceae</taxon>
        <taxon>Didymella</taxon>
    </lineage>
</organism>
<evidence type="ECO:0000313" key="3">
    <source>
        <dbReference type="Proteomes" id="UP000758155"/>
    </source>
</evidence>
<keyword evidence="3" id="KW-1185">Reference proteome</keyword>
<dbReference type="EMBL" id="SWKV01000145">
    <property type="protein sequence ID" value="KAF3031435.1"/>
    <property type="molecule type" value="Genomic_DNA"/>
</dbReference>
<feature type="compositionally biased region" description="Low complexity" evidence="1">
    <location>
        <begin position="144"/>
        <end position="155"/>
    </location>
</feature>
<feature type="region of interest" description="Disordered" evidence="1">
    <location>
        <begin position="235"/>
        <end position="289"/>
    </location>
</feature>
<feature type="region of interest" description="Disordered" evidence="1">
    <location>
        <begin position="31"/>
        <end position="56"/>
    </location>
</feature>
<reference evidence="2" key="1">
    <citation type="submission" date="2019-04" db="EMBL/GenBank/DDBJ databases">
        <title>Sequencing of skin fungus with MAO and IRED activity.</title>
        <authorList>
            <person name="Marsaioli A.J."/>
            <person name="Bonatto J.M.C."/>
            <person name="Reis Junior O."/>
        </authorList>
    </citation>
    <scope>NUCLEOTIDE SEQUENCE</scope>
    <source>
        <strain evidence="2">28M1</strain>
    </source>
</reference>
<protein>
    <submittedName>
        <fullName evidence="2">Uncharacterized protein</fullName>
    </submittedName>
</protein>
<evidence type="ECO:0000313" key="2">
    <source>
        <dbReference type="EMBL" id="KAF3031435.1"/>
    </source>
</evidence>
<gene>
    <name evidence="2" type="ORF">E8E12_000860</name>
</gene>
<feature type="compositionally biased region" description="Polar residues" evidence="1">
    <location>
        <begin position="40"/>
        <end position="50"/>
    </location>
</feature>
<sequence length="306" mass="33247">MSLISSFIIDPVVRAGRRFSGAGAAHVPPAGDAAGLPISHANQSDSSATTPPRDCDNDAYVEAPAERDVPQTPSARPVSLLERARRYSSFTRRPNDVVVNEEGDDADGNNATTAPIDIPADAASMSSNPSRTLESRFRNLELDPPVSSAPAAPTAIQGASPNSAGQNAGGMSESLPADDGFTHLRARIHEIRALNLTEEERARMIHRLMTERYHHMRPTSPSSFVSHDRPYTPNSGHSVFSDNRASSPLSAASDVDTENPYKLRPGDTSPTYRTMEHRDEEDDEEDHEDELVLGCQHYKRNVKSVV</sequence>
<dbReference type="OrthoDB" id="411372at2759"/>
<accession>A0A9P4WG51</accession>
<comment type="caution">
    <text evidence="2">The sequence shown here is derived from an EMBL/GenBank/DDBJ whole genome shotgun (WGS) entry which is preliminary data.</text>
</comment>
<feature type="compositionally biased region" description="Polar residues" evidence="1">
    <location>
        <begin position="157"/>
        <end position="166"/>
    </location>
</feature>
<proteinExistence type="predicted"/>